<accession>A0A0W0SM86</accession>
<gene>
    <name evidence="1" type="ORF">Ldro_3033</name>
</gene>
<proteinExistence type="predicted"/>
<dbReference type="AlphaFoldDB" id="A0A0W0SM86"/>
<evidence type="ECO:0000313" key="1">
    <source>
        <dbReference type="EMBL" id="KTC84430.1"/>
    </source>
</evidence>
<dbReference type="PATRIC" id="fig|1212489.4.peg.3206"/>
<evidence type="ECO:0000313" key="2">
    <source>
        <dbReference type="Proteomes" id="UP000054736"/>
    </source>
</evidence>
<sequence length="74" mass="8623">MNKSQQAQLSFRNLIQLIQDAHRQLSSRAKKAVYTYLTIRNWLIGYYFAVYELKGSDIVNYGDLLLKNSLGSFF</sequence>
<reference evidence="1 2" key="1">
    <citation type="submission" date="2015-11" db="EMBL/GenBank/DDBJ databases">
        <title>Genomic analysis of 38 Legionella species identifies large and diverse effector repertoires.</title>
        <authorList>
            <person name="Burstein D."/>
            <person name="Amaro F."/>
            <person name="Zusman T."/>
            <person name="Lifshitz Z."/>
            <person name="Cohen O."/>
            <person name="Gilbert J.A."/>
            <person name="Pupko T."/>
            <person name="Shuman H.A."/>
            <person name="Segal G."/>
        </authorList>
    </citation>
    <scope>NUCLEOTIDE SEQUENCE [LARGE SCALE GENOMIC DNA]</scope>
    <source>
        <strain evidence="1 2">ATCC 700990</strain>
    </source>
</reference>
<organism evidence="1 2">
    <name type="scientific">Legionella drozanskii LLAP-1</name>
    <dbReference type="NCBI Taxonomy" id="1212489"/>
    <lineage>
        <taxon>Bacteria</taxon>
        <taxon>Pseudomonadati</taxon>
        <taxon>Pseudomonadota</taxon>
        <taxon>Gammaproteobacteria</taxon>
        <taxon>Legionellales</taxon>
        <taxon>Legionellaceae</taxon>
        <taxon>Legionella</taxon>
    </lineage>
</organism>
<comment type="caution">
    <text evidence="1">The sequence shown here is derived from an EMBL/GenBank/DDBJ whole genome shotgun (WGS) entry which is preliminary data.</text>
</comment>
<keyword evidence="2" id="KW-1185">Reference proteome</keyword>
<dbReference type="Proteomes" id="UP000054736">
    <property type="component" value="Unassembled WGS sequence"/>
</dbReference>
<name>A0A0W0SM86_9GAMM</name>
<protein>
    <submittedName>
        <fullName evidence="1">Uncharacterized protein</fullName>
    </submittedName>
</protein>
<dbReference type="EMBL" id="LNXY01000032">
    <property type="protein sequence ID" value="KTC84430.1"/>
    <property type="molecule type" value="Genomic_DNA"/>
</dbReference>